<dbReference type="OrthoDB" id="2449544at2759"/>
<evidence type="ECO:0000256" key="1">
    <source>
        <dbReference type="ARBA" id="ARBA00022614"/>
    </source>
</evidence>
<sequence>MADAQKYVDKYYSKDSKGLEIRNKGLEGDLNLSDFVNLEELDCSENKLSGLKISNCPKLKTIQCNGNKLTKLNLVNCPEVSELKIDDNLLSDYSIFDDLSIGLIHLDIRDNNFEPKGLTFLSKFTSLETLKLGRKRNNYMDNYRGSKTNAFGGSLEPLEKMTKLKELRIINTNISGGLRYLPNSLKKIRCGFTPLSNYDCRKICEELKDYKIEEYEYDLQSWREADGQNETTIEPQITKAEKDEIRNILIVGITGNGKSALANTLVNKNGKFEKVFEEGDSSVKYRVIDNVGFGDSGNLALPDILHTIGQAIRSADEKINQVLFVFKDRFTDEQIKTFNLFKDFISQSRIIEFTTIIKTSFSNFDKLDECKNDQKNLLHLFEQSRDEKKKKFGEIIKQCGFIHVNNPPLPIINLEVNDSSEIRKDEEEERKLIDDFMKKKREIEAEISAESNLRKKANMKDGLKEVEKKFAEEISIRLGLSPITFETFIEIGLVSLDVSNCPNLEELDCQNNQINSLNVTGCSNLRKINFSNNYIKELDLSTCTKLEEVNINNCPELTIDKIKTELYHDAKKEKDSSTSITKNFLKSNIFQWQGKKYCVIDNIGFDTNSNLTKSEILYKIGEGIHSAKEGINQILFVFKGRFSPEQIAVFNLLKDFISEIGITKFTTIVRTSFTNFRNHQKCEEDKWALLSKSKELSEIINSCNGIIYIDNPSMPVVEEEDSDNELEIRINEKKRKESRKILLDYLTENCQEIYKLKE</sequence>
<dbReference type="InterPro" id="IPR027417">
    <property type="entry name" value="P-loop_NTPase"/>
</dbReference>
<dbReference type="PANTHER" id="PTHR47566:SF1">
    <property type="entry name" value="PROTEIN NUD1"/>
    <property type="match status" value="1"/>
</dbReference>
<name>A0A9N8VL27_9GLOM</name>
<dbReference type="AlphaFoldDB" id="A0A9N8VL27"/>
<gene>
    <name evidence="3" type="ORF">AGERDE_LOCUS1865</name>
</gene>
<dbReference type="Proteomes" id="UP000789831">
    <property type="component" value="Unassembled WGS sequence"/>
</dbReference>
<organism evidence="3 4">
    <name type="scientific">Ambispora gerdemannii</name>
    <dbReference type="NCBI Taxonomy" id="144530"/>
    <lineage>
        <taxon>Eukaryota</taxon>
        <taxon>Fungi</taxon>
        <taxon>Fungi incertae sedis</taxon>
        <taxon>Mucoromycota</taxon>
        <taxon>Glomeromycotina</taxon>
        <taxon>Glomeromycetes</taxon>
        <taxon>Archaeosporales</taxon>
        <taxon>Ambisporaceae</taxon>
        <taxon>Ambispora</taxon>
    </lineage>
</organism>
<reference evidence="3" key="1">
    <citation type="submission" date="2021-06" db="EMBL/GenBank/DDBJ databases">
        <authorList>
            <person name="Kallberg Y."/>
            <person name="Tangrot J."/>
            <person name="Rosling A."/>
        </authorList>
    </citation>
    <scope>NUCLEOTIDE SEQUENCE</scope>
    <source>
        <strain evidence="3">MT106</strain>
    </source>
</reference>
<dbReference type="SUPFAM" id="SSF52058">
    <property type="entry name" value="L domain-like"/>
    <property type="match status" value="2"/>
</dbReference>
<keyword evidence="4" id="KW-1185">Reference proteome</keyword>
<dbReference type="InterPro" id="IPR052574">
    <property type="entry name" value="CDIRP"/>
</dbReference>
<dbReference type="Gene3D" id="3.80.10.10">
    <property type="entry name" value="Ribonuclease Inhibitor"/>
    <property type="match status" value="2"/>
</dbReference>
<protein>
    <submittedName>
        <fullName evidence="3">3903_t:CDS:1</fullName>
    </submittedName>
</protein>
<dbReference type="InterPro" id="IPR032675">
    <property type="entry name" value="LRR_dom_sf"/>
</dbReference>
<comment type="caution">
    <text evidence="3">The sequence shown here is derived from an EMBL/GenBank/DDBJ whole genome shotgun (WGS) entry which is preliminary data.</text>
</comment>
<proteinExistence type="predicted"/>
<dbReference type="EMBL" id="CAJVPL010000139">
    <property type="protein sequence ID" value="CAG8453461.1"/>
    <property type="molecule type" value="Genomic_DNA"/>
</dbReference>
<evidence type="ECO:0000256" key="2">
    <source>
        <dbReference type="ARBA" id="ARBA00022737"/>
    </source>
</evidence>
<accession>A0A9N8VL27</accession>
<evidence type="ECO:0000313" key="4">
    <source>
        <dbReference type="Proteomes" id="UP000789831"/>
    </source>
</evidence>
<dbReference type="PANTHER" id="PTHR47566">
    <property type="match status" value="1"/>
</dbReference>
<evidence type="ECO:0000313" key="3">
    <source>
        <dbReference type="EMBL" id="CAG8453461.1"/>
    </source>
</evidence>
<keyword evidence="1" id="KW-0433">Leucine-rich repeat</keyword>
<keyword evidence="2" id="KW-0677">Repeat</keyword>
<dbReference type="GO" id="GO:0035591">
    <property type="term" value="F:signaling adaptor activity"/>
    <property type="evidence" value="ECO:0007669"/>
    <property type="project" value="TreeGrafter"/>
</dbReference>
<dbReference type="SUPFAM" id="SSF52540">
    <property type="entry name" value="P-loop containing nucleoside triphosphate hydrolases"/>
    <property type="match status" value="1"/>
</dbReference>
<dbReference type="Gene3D" id="3.40.50.300">
    <property type="entry name" value="P-loop containing nucleotide triphosphate hydrolases"/>
    <property type="match status" value="2"/>
</dbReference>